<evidence type="ECO:0000256" key="5">
    <source>
        <dbReference type="ARBA" id="ARBA00022989"/>
    </source>
</evidence>
<comment type="subcellular location">
    <subcellularLocation>
        <location evidence="1">Cell membrane</location>
        <topology evidence="1">Multi-pass membrane protein</topology>
    </subcellularLocation>
</comment>
<evidence type="ECO:0000256" key="1">
    <source>
        <dbReference type="ARBA" id="ARBA00004651"/>
    </source>
</evidence>
<dbReference type="Proteomes" id="UP000316781">
    <property type="component" value="Unassembled WGS sequence"/>
</dbReference>
<name>A0A549SQ33_METSR</name>
<dbReference type="GO" id="GO:0005886">
    <property type="term" value="C:plasma membrane"/>
    <property type="evidence" value="ECO:0007669"/>
    <property type="project" value="UniProtKB-SubCell"/>
</dbReference>
<evidence type="ECO:0000313" key="12">
    <source>
        <dbReference type="Proteomes" id="UP000316781"/>
    </source>
</evidence>
<dbReference type="InterPro" id="IPR050879">
    <property type="entry name" value="Acyltransferase_3"/>
</dbReference>
<dbReference type="InterPro" id="IPR036514">
    <property type="entry name" value="SGNH_hydro_sf"/>
</dbReference>
<gene>
    <name evidence="11" type="ORF">FM996_13230</name>
</gene>
<keyword evidence="5 8" id="KW-1133">Transmembrane helix</keyword>
<evidence type="ECO:0000256" key="4">
    <source>
        <dbReference type="ARBA" id="ARBA00022692"/>
    </source>
</evidence>
<feature type="transmembrane region" description="Helical" evidence="8">
    <location>
        <begin position="238"/>
        <end position="259"/>
    </location>
</feature>
<dbReference type="GO" id="GO:0016747">
    <property type="term" value="F:acyltransferase activity, transferring groups other than amino-acyl groups"/>
    <property type="evidence" value="ECO:0007669"/>
    <property type="project" value="InterPro"/>
</dbReference>
<proteinExistence type="predicted"/>
<feature type="transmembrane region" description="Helical" evidence="8">
    <location>
        <begin position="76"/>
        <end position="96"/>
    </location>
</feature>
<evidence type="ECO:0000256" key="8">
    <source>
        <dbReference type="SAM" id="Phobius"/>
    </source>
</evidence>
<keyword evidence="7 11" id="KW-0012">Acyltransferase</keyword>
<evidence type="ECO:0000256" key="7">
    <source>
        <dbReference type="ARBA" id="ARBA00023315"/>
    </source>
</evidence>
<evidence type="ECO:0000259" key="9">
    <source>
        <dbReference type="Pfam" id="PF01757"/>
    </source>
</evidence>
<dbReference type="AlphaFoldDB" id="A0A549SQ33"/>
<protein>
    <submittedName>
        <fullName evidence="11">Acyltransferase</fullName>
    </submittedName>
</protein>
<accession>A0A549SQ33</accession>
<evidence type="ECO:0000256" key="2">
    <source>
        <dbReference type="ARBA" id="ARBA00022475"/>
    </source>
</evidence>
<comment type="caution">
    <text evidence="11">The sequence shown here is derived from an EMBL/GenBank/DDBJ whole genome shotgun (WGS) entry which is preliminary data.</text>
</comment>
<dbReference type="SUPFAM" id="SSF52266">
    <property type="entry name" value="SGNH hydrolase"/>
    <property type="match status" value="1"/>
</dbReference>
<dbReference type="Pfam" id="PF01757">
    <property type="entry name" value="Acyl_transf_3"/>
    <property type="match status" value="1"/>
</dbReference>
<feature type="transmembrane region" description="Helical" evidence="8">
    <location>
        <begin position="319"/>
        <end position="339"/>
    </location>
</feature>
<dbReference type="InterPro" id="IPR043968">
    <property type="entry name" value="SGNH"/>
</dbReference>
<evidence type="ECO:0000313" key="11">
    <source>
        <dbReference type="EMBL" id="TRL31743.1"/>
    </source>
</evidence>
<dbReference type="Pfam" id="PF19040">
    <property type="entry name" value="SGNH"/>
    <property type="match status" value="1"/>
</dbReference>
<evidence type="ECO:0000256" key="6">
    <source>
        <dbReference type="ARBA" id="ARBA00023136"/>
    </source>
</evidence>
<sequence length="682" mass="76093">MTRMRHIRQPPLSDVSSIEESSFYLANSSSSRAIALKRGPVYSRGENYRSDIDGLRALAVILVVAFHAAPGRIHGGFIGVDIFFVISGFLITSIILSDISKNSFSIFVFYSRRIKRIFPAVLLVLFLCLLIAQFALISDEYVQLGKHVAGGAAFASNFILWSESGYFDNDSETKPLLHLWSLGIEEQFYILWPATLLYARPKSINTHIVITCIIIVSFLFNIYYVNKDASAAFYTPHARFWELLIGSALASYASSVGACLPKKGALAGNVLSCGGGLLILSAVLLIDKDQRFPGWRALAPTVGAALIIAAGSNAWPNRTILSSPILVWFGLISFPLYLWHWPLLSFSRIFHSGEVSQQLRLLTVLVSILLAWLTYRYVEMPIRRAVASRRTIAILLSSMVFVGWVGWSAYTKDDFRLPLIETPKAVNAGDTGNERFFQYLRDNFFPCTPLELQRESDVWRGIPRCFQSAPTSEKQIALIGDSHAEHLFSGLAEALPNVNLVVYGQGGIPFANDKEFEHIFSYVANNENISAVILAAHWNVKLAARYHDSEKLESDLIDTVRYLAAMGKRVYVTDDVPNFSFDPYKCKYAGRLGQTNNCSQNAEPTNRQLRVFRSVLRSVASKTRAVEIISIAGELCDETECRMARDGVLLFRDSHHLNISGSKYIGQVIARDHPSLADFAKR</sequence>
<feature type="transmembrane region" description="Helical" evidence="8">
    <location>
        <begin position="359"/>
        <end position="378"/>
    </location>
</feature>
<dbReference type="PANTHER" id="PTHR23028">
    <property type="entry name" value="ACETYLTRANSFERASE"/>
    <property type="match status" value="1"/>
</dbReference>
<feature type="transmembrane region" description="Helical" evidence="8">
    <location>
        <begin position="266"/>
        <end position="286"/>
    </location>
</feature>
<evidence type="ECO:0000256" key="3">
    <source>
        <dbReference type="ARBA" id="ARBA00022679"/>
    </source>
</evidence>
<keyword evidence="2" id="KW-1003">Cell membrane</keyword>
<dbReference type="PANTHER" id="PTHR23028:SF53">
    <property type="entry name" value="ACYL_TRANSF_3 DOMAIN-CONTAINING PROTEIN"/>
    <property type="match status" value="1"/>
</dbReference>
<feature type="transmembrane region" description="Helical" evidence="8">
    <location>
        <begin position="206"/>
        <end position="226"/>
    </location>
</feature>
<evidence type="ECO:0000259" key="10">
    <source>
        <dbReference type="Pfam" id="PF19040"/>
    </source>
</evidence>
<feature type="transmembrane region" description="Helical" evidence="8">
    <location>
        <begin position="117"/>
        <end position="137"/>
    </location>
</feature>
<keyword evidence="6 8" id="KW-0472">Membrane</keyword>
<dbReference type="Gene3D" id="3.40.50.1110">
    <property type="entry name" value="SGNH hydrolase"/>
    <property type="match status" value="1"/>
</dbReference>
<dbReference type="InterPro" id="IPR002656">
    <property type="entry name" value="Acyl_transf_3_dom"/>
</dbReference>
<dbReference type="GO" id="GO:0016788">
    <property type="term" value="F:hydrolase activity, acting on ester bonds"/>
    <property type="evidence" value="ECO:0007669"/>
    <property type="project" value="UniProtKB-ARBA"/>
</dbReference>
<reference evidence="11 12" key="1">
    <citation type="submission" date="2019-07" db="EMBL/GenBank/DDBJ databases">
        <title>Ln-dependent methylotrophs.</title>
        <authorList>
            <person name="Tani A."/>
        </authorList>
    </citation>
    <scope>NUCLEOTIDE SEQUENCE [LARGE SCALE GENOMIC DNA]</scope>
    <source>
        <strain evidence="11 12">SM89A</strain>
    </source>
</reference>
<keyword evidence="4 8" id="KW-0812">Transmembrane</keyword>
<keyword evidence="3 11" id="KW-0808">Transferase</keyword>
<feature type="transmembrane region" description="Helical" evidence="8">
    <location>
        <begin position="390"/>
        <end position="410"/>
    </location>
</feature>
<dbReference type="GO" id="GO:0009103">
    <property type="term" value="P:lipopolysaccharide biosynthetic process"/>
    <property type="evidence" value="ECO:0007669"/>
    <property type="project" value="TreeGrafter"/>
</dbReference>
<feature type="domain" description="SGNH" evidence="10">
    <location>
        <begin position="459"/>
        <end position="670"/>
    </location>
</feature>
<feature type="transmembrane region" description="Helical" evidence="8">
    <location>
        <begin position="54"/>
        <end position="70"/>
    </location>
</feature>
<dbReference type="EMBL" id="VJMF01000051">
    <property type="protein sequence ID" value="TRL31743.1"/>
    <property type="molecule type" value="Genomic_DNA"/>
</dbReference>
<organism evidence="11 12">
    <name type="scientific">Methylosinus sporium</name>
    <dbReference type="NCBI Taxonomy" id="428"/>
    <lineage>
        <taxon>Bacteria</taxon>
        <taxon>Pseudomonadati</taxon>
        <taxon>Pseudomonadota</taxon>
        <taxon>Alphaproteobacteria</taxon>
        <taxon>Hyphomicrobiales</taxon>
        <taxon>Methylocystaceae</taxon>
        <taxon>Methylosinus</taxon>
    </lineage>
</organism>
<feature type="domain" description="Acyltransferase 3" evidence="9">
    <location>
        <begin position="51"/>
        <end position="375"/>
    </location>
</feature>